<organism evidence="1 2">
    <name type="scientific">Nitrosopumilus piranensis</name>
    <dbReference type="NCBI Taxonomy" id="1582439"/>
    <lineage>
        <taxon>Archaea</taxon>
        <taxon>Nitrososphaerota</taxon>
        <taxon>Nitrososphaeria</taxon>
        <taxon>Nitrosopumilales</taxon>
        <taxon>Nitrosopumilaceae</taxon>
        <taxon>Nitrosopumilus</taxon>
    </lineage>
</organism>
<reference evidence="2" key="1">
    <citation type="submission" date="2015-02" db="EMBL/GenBank/DDBJ databases">
        <title>Characterization of two novel Thaumarchaeota isolated from the Northern Adriatic Sea.</title>
        <authorList>
            <person name="Bayer B."/>
            <person name="Vojvoda J."/>
            <person name="Offre P."/>
            <person name="Srivastava A."/>
            <person name="Elisabeth N."/>
            <person name="Garcia J.A.L."/>
            <person name="Schleper C."/>
            <person name="Herndl G.J."/>
        </authorList>
    </citation>
    <scope>NUCLEOTIDE SEQUENCE [LARGE SCALE GENOMIC DNA]</scope>
    <source>
        <strain evidence="2">D3C</strain>
    </source>
</reference>
<evidence type="ECO:0000313" key="1">
    <source>
        <dbReference type="EMBL" id="AJM92193.1"/>
    </source>
</evidence>
<name>A0A0C5BR09_9ARCH</name>
<sequence length="634" mass="73636">MNTGNRSGNLGTAKDNLFYCKTCNSDPFTRTQKCLNFDKTLEQFHAEQGHSIFPYSKREQSITDLFTQKMNDCLPQSIDELKNMLKTSLEFHVDKEKTIDSDSNEFRNNTKGGFYVYEEKNLSQHFAKDFVSDIMLPGHVYDGKESCGKWKINGCLESDLHSHGGGYVKKTIQRCNYKGCKKCATNSIQREANSITNRLMTFCNLKNNRKVYLKENRSRILLHNIVSIPFEEHSLYLTKDGRKKLRAKAIKYLKEFDIDGGVMIDHPYRFSKDLESARLSPHLHLIVTGWLDGQKVKELYEKTGWIVTNVSTIETWNDCYNLSKYLLSHSAVFMKQDGKRSAEHSVRYFGECHNKKFKVETVLKYSVTGKEQLDSVFLKRKEIEKENIVYKLQKVLYTHSIIHEEIKDVTNEYFENYVDTSDHHHVNVLKLSRLLRRYIIPQTDFPKDNPAIPQSDPPNMEFLQMRFDYGHSHCDIVQSVYVNVIFDASLDELCPECSIKMQTLAPPNDGWSEKQAEIIASMLMDMPEDVTLPIDNVEQFDYLRNTGISLLGIPYFDFDGILQHDTGIYERPENLDLLNPKLYWTVIKNTDAQKARYMFKLENGRAPTVEELHERITFTKSHVSNKSDSIMNYL</sequence>
<reference evidence="1 2" key="2">
    <citation type="journal article" date="2016" name="ISME J.">
        <title>Physiological and genomic characterization of two novel marine thaumarchaeal strains indicates niche differentiation.</title>
        <authorList>
            <person name="Bayer B."/>
            <person name="Vojvoda J."/>
            <person name="Offre P."/>
            <person name="Alves R.J."/>
            <person name="Elisabeth N.H."/>
            <person name="Garcia J.A."/>
            <person name="Volland J.M."/>
            <person name="Srivastava A."/>
            <person name="Schleper C."/>
            <person name="Herndl G.J."/>
        </authorList>
    </citation>
    <scope>NUCLEOTIDE SEQUENCE [LARGE SCALE GENOMIC DNA]</scope>
    <source>
        <strain evidence="1 2">D3C</strain>
    </source>
</reference>
<dbReference type="KEGG" id="nid:NPIRD3C_0981"/>
<dbReference type="AlphaFoldDB" id="A0A0C5BR09"/>
<reference evidence="1 2" key="3">
    <citation type="journal article" date="2019" name="Int. J. Syst. Evol. Microbiol.">
        <title>Nitrosopumilus adriaticus sp. nov. and Nitrosopumilus piranensis sp. nov., two ammonia-oxidizing archaea from the Adriatic Sea and members of the class Nitrososphaeria.</title>
        <authorList>
            <person name="Bayer B."/>
            <person name="Vojvoda J."/>
            <person name="Reinthaler T."/>
            <person name="Reyes C."/>
            <person name="Pinto M."/>
            <person name="Herndl G.J."/>
        </authorList>
    </citation>
    <scope>NUCLEOTIDE SEQUENCE [LARGE SCALE GENOMIC DNA]</scope>
    <source>
        <strain evidence="1 2">D3C</strain>
    </source>
</reference>
<dbReference type="RefSeq" id="WP_148703082.1">
    <property type="nucleotide sequence ID" value="NZ_CP010868.1"/>
</dbReference>
<dbReference type="STRING" id="1582439.NPIRD3C_0981"/>
<dbReference type="EMBL" id="CP010868">
    <property type="protein sequence ID" value="AJM92193.1"/>
    <property type="molecule type" value="Genomic_DNA"/>
</dbReference>
<protein>
    <submittedName>
        <fullName evidence="1">Uncharacterized protein</fullName>
    </submittedName>
</protein>
<dbReference type="HOGENOM" id="CLU_431256_0_0_2"/>
<dbReference type="Proteomes" id="UP000032027">
    <property type="component" value="Chromosome"/>
</dbReference>
<dbReference type="OrthoDB" id="3379at2157"/>
<accession>A0A0C5BR09</accession>
<dbReference type="PATRIC" id="fig|1582439.9.peg.1009"/>
<evidence type="ECO:0000313" key="2">
    <source>
        <dbReference type="Proteomes" id="UP000032027"/>
    </source>
</evidence>
<dbReference type="GeneID" id="41600140"/>
<gene>
    <name evidence="1" type="ORF">NPIRD3C_0981</name>
</gene>
<proteinExistence type="predicted"/>
<keyword evidence="2" id="KW-1185">Reference proteome</keyword>